<dbReference type="InterPro" id="IPR026983">
    <property type="entry name" value="DHC"/>
</dbReference>
<gene>
    <name evidence="1" type="ORF">g.7483</name>
</gene>
<sequence length="645" mass="75311">MNQHSTYNRKARTIPMDVDVEVEREIRKLLETEVIRPKLTPIPDISDILSRDVSKHPLMRFRVNMLKKHQVNVYLKERALTAKIDEFVKRMKKGGWDQKEFKKTLGIQMVQEAMKEYGGEAVVHYILPSWLKNIKQGLPKELFIKYKDLAEKILEEVKKDYSKTMYDVGLYKMIKQSPDEVRRQIISPIKPDTGGKTANYPRYCDKRKMVQKHLFITHPLVRNIQKKSYYAFPEYFVDFSMYRDKDVFELDQLMSLINADLKKSEDYLAKTWYLKLMITFHKHILEGVPKKLQQHLIRCASNVIAIQVQKCVRRTVNHLLNVLHDPALFPQLIVTAMICNHRVAIDPSFDDVFNNFCNVINNITRTCQELPSMETCFGLPGLNKFIPVKRSDSFTSSSLANLREILEEMFQPINEHIDGLESTFEALYIDSQFKEVDLLTRKSVSFEKLFHKFYELRSFVEKANNLVDIKHFNILRLQQGELARNVEDHIKNYEEGLMYSIVSLHTKKCQKIIDKFENVKKLALTVPKTTEQLLALGRYMLYCNTTLMALMKEEILQTIGLANKIIDLAPLSIGHRKVITITVNWLQNIKPIFDQNSSMFEATKFDLEDIVRNKTDDLKTGIIEFAGTLVTLNNIDDTEKIFEYT</sequence>
<dbReference type="GO" id="GO:0051959">
    <property type="term" value="F:dynein light intermediate chain binding"/>
    <property type="evidence" value="ECO:0007669"/>
    <property type="project" value="InterPro"/>
</dbReference>
<proteinExistence type="predicted"/>
<dbReference type="PANTHER" id="PTHR22878:SF70">
    <property type="entry name" value="DYNEIN HEAVY CHAIN 2, AXONEMAL"/>
    <property type="match status" value="1"/>
</dbReference>
<feature type="non-terminal residue" evidence="1">
    <location>
        <position position="645"/>
    </location>
</feature>
<protein>
    <recommendedName>
        <fullName evidence="2">Dynein heavy chain tail domain-containing protein</fullName>
    </recommendedName>
</protein>
<evidence type="ECO:0008006" key="2">
    <source>
        <dbReference type="Google" id="ProtNLM"/>
    </source>
</evidence>
<dbReference type="EMBL" id="GECZ01024597">
    <property type="protein sequence ID" value="JAS45172.1"/>
    <property type="molecule type" value="Transcribed_RNA"/>
</dbReference>
<dbReference type="GO" id="GO:0007018">
    <property type="term" value="P:microtubule-based movement"/>
    <property type="evidence" value="ECO:0007669"/>
    <property type="project" value="InterPro"/>
</dbReference>
<reference evidence="1" key="1">
    <citation type="submission" date="2015-11" db="EMBL/GenBank/DDBJ databases">
        <title>De novo transcriptome assembly of four potential Pierce s Disease insect vectors from Arizona vineyards.</title>
        <authorList>
            <person name="Tassone E.E."/>
        </authorList>
    </citation>
    <scope>NUCLEOTIDE SEQUENCE</scope>
</reference>
<organism evidence="1">
    <name type="scientific">Cuerna arida</name>
    <dbReference type="NCBI Taxonomy" id="1464854"/>
    <lineage>
        <taxon>Eukaryota</taxon>
        <taxon>Metazoa</taxon>
        <taxon>Ecdysozoa</taxon>
        <taxon>Arthropoda</taxon>
        <taxon>Hexapoda</taxon>
        <taxon>Insecta</taxon>
        <taxon>Pterygota</taxon>
        <taxon>Neoptera</taxon>
        <taxon>Paraneoptera</taxon>
        <taxon>Hemiptera</taxon>
        <taxon>Auchenorrhyncha</taxon>
        <taxon>Membracoidea</taxon>
        <taxon>Cicadellidae</taxon>
        <taxon>Cicadellinae</taxon>
        <taxon>Proconiini</taxon>
        <taxon>Cuerna</taxon>
    </lineage>
</organism>
<accession>A0A1B6F4I7</accession>
<dbReference type="GO" id="GO:0045505">
    <property type="term" value="F:dynein intermediate chain binding"/>
    <property type="evidence" value="ECO:0007669"/>
    <property type="project" value="InterPro"/>
</dbReference>
<dbReference type="GO" id="GO:0030286">
    <property type="term" value="C:dynein complex"/>
    <property type="evidence" value="ECO:0007669"/>
    <property type="project" value="InterPro"/>
</dbReference>
<dbReference type="PANTHER" id="PTHR22878">
    <property type="entry name" value="DYNEIN HEAVY CHAIN 6, AXONEMAL-LIKE-RELATED"/>
    <property type="match status" value="1"/>
</dbReference>
<dbReference type="AlphaFoldDB" id="A0A1B6F4I7"/>
<name>A0A1B6F4I7_9HEMI</name>
<evidence type="ECO:0000313" key="1">
    <source>
        <dbReference type="EMBL" id="JAS45172.1"/>
    </source>
</evidence>